<evidence type="ECO:0000256" key="2">
    <source>
        <dbReference type="ARBA" id="ARBA00012513"/>
    </source>
</evidence>
<evidence type="ECO:0000256" key="13">
    <source>
        <dbReference type="ARBA" id="ARBA00048679"/>
    </source>
</evidence>
<dbReference type="PANTHER" id="PTHR48053:SF71">
    <property type="entry name" value="LEUCINE RICH REPEAT FAMILY PROTEIN, EXPRESSED"/>
    <property type="match status" value="1"/>
</dbReference>
<keyword evidence="8" id="KW-0547">Nucleotide-binding</keyword>
<feature type="compositionally biased region" description="Pro residues" evidence="14">
    <location>
        <begin position="627"/>
        <end position="641"/>
    </location>
</feature>
<name>A0ABR4NI98_9FUNG</name>
<dbReference type="SMART" id="SM00369">
    <property type="entry name" value="LRR_TYP"/>
    <property type="match status" value="4"/>
</dbReference>
<keyword evidence="6" id="KW-0732">Signal</keyword>
<proteinExistence type="predicted"/>
<evidence type="ECO:0000256" key="1">
    <source>
        <dbReference type="ARBA" id="ARBA00004167"/>
    </source>
</evidence>
<evidence type="ECO:0000256" key="7">
    <source>
        <dbReference type="ARBA" id="ARBA00022737"/>
    </source>
</evidence>
<comment type="catalytic activity">
    <reaction evidence="12">
        <text>L-threonyl-[protein] + ATP = O-phospho-L-threonyl-[protein] + ADP + H(+)</text>
        <dbReference type="Rhea" id="RHEA:46608"/>
        <dbReference type="Rhea" id="RHEA-COMP:11060"/>
        <dbReference type="Rhea" id="RHEA-COMP:11605"/>
        <dbReference type="ChEBI" id="CHEBI:15378"/>
        <dbReference type="ChEBI" id="CHEBI:30013"/>
        <dbReference type="ChEBI" id="CHEBI:30616"/>
        <dbReference type="ChEBI" id="CHEBI:61977"/>
        <dbReference type="ChEBI" id="CHEBI:456216"/>
        <dbReference type="EC" id="2.7.11.1"/>
    </reaction>
</comment>
<keyword evidence="10" id="KW-0067">ATP-binding</keyword>
<keyword evidence="11" id="KW-0325">Glycoprotein</keyword>
<keyword evidence="3" id="KW-0723">Serine/threonine-protein kinase</keyword>
<comment type="subcellular location">
    <subcellularLocation>
        <location evidence="1">Membrane</location>
        <topology evidence="1">Single-pass membrane protein</topology>
    </subcellularLocation>
</comment>
<sequence length="903" mass="97622">MITMSSSTQPAAARSQTAAADPTQAILATPALQPETPVPVLAPALASLERIRLACAALRSDRRAPAVLFARLHQLLDKLHQQHSAGNPGTDSNVRHLLALASDMAAVVGHHAAKTPLRQLLAHKQFADKLAVFDYQLTQLCRSLWITVVDDFSLTKCFRQDTADLTAALDAAAAQPLPNTQKIETLADIDRALRSNFADFPAALQPTLRSVALAFQNTITKQTARSLVQHREWMVASDDVDIAFDRVITKGILGMVYHAVWSGRESIVKFIAPASSQAAIETIHREASLWFQLDHPNVMRVFGVCLNTDMPFIVLPMMQSDLITHLDKNPNVDVLTRLNWMRAVAIDINSMHDRPEPVVHGSIGLNNVLIASNGKIQAAEFDRVLLASLGIPPPDDGSLAGTWFAPEVLNRSSPATPASDVFAYAMTCFHLFVGLPPFVGESELIIEEYTRSGTRPPRPDDAPEDVWALLTDCWAQDPARRPSLAQVVVRLDALIQAHPAAVPQSVIPKSRAKAGQDRLAFSPTPEQRTLHAGDVTDPTLAALRANLAAFAAPSANGSTAYAVSNSGLEDATSAAGVGTALTHDAIADMLSRTSMRDQQSIPDKPLSPAAASGVEIVVPQTSSRSPSPKPPAPPASTPPAPAQAEEILGPNDSQLEVLFGSFPEWARKNGVTRRNIVQRRTARVWDFQSSAWQEKPQVAWNSEGAITELRMIDGNASGEIPVGVCSLLELVELDLCKNQLEGSIPAQLSKLRNLENLSLSWNDLGGPIPTALGLMANLRHIWLNVNQFSGSIPRELGSLRNLTILDLRVNWLTGRIPPELGSLTNLVILRLDNNQLEGEIPKELGNLIRLTHLELHTNQLTGAIPVELAQLTNLTVLNLSDNNFSGPIPDVVVTSLTKASIKS</sequence>
<organism evidence="16 17">
    <name type="scientific">Polyrhizophydium stewartii</name>
    <dbReference type="NCBI Taxonomy" id="2732419"/>
    <lineage>
        <taxon>Eukaryota</taxon>
        <taxon>Fungi</taxon>
        <taxon>Fungi incertae sedis</taxon>
        <taxon>Chytridiomycota</taxon>
        <taxon>Chytridiomycota incertae sedis</taxon>
        <taxon>Chytridiomycetes</taxon>
        <taxon>Rhizophydiales</taxon>
        <taxon>Rhizophydiales incertae sedis</taxon>
        <taxon>Polyrhizophydium</taxon>
    </lineage>
</organism>
<dbReference type="InterPro" id="IPR003591">
    <property type="entry name" value="Leu-rich_rpt_typical-subtyp"/>
</dbReference>
<dbReference type="InterPro" id="IPR001245">
    <property type="entry name" value="Ser-Thr/Tyr_kinase_cat_dom"/>
</dbReference>
<evidence type="ECO:0000256" key="12">
    <source>
        <dbReference type="ARBA" id="ARBA00047899"/>
    </source>
</evidence>
<dbReference type="InterPro" id="IPR032675">
    <property type="entry name" value="LRR_dom_sf"/>
</dbReference>
<comment type="catalytic activity">
    <reaction evidence="13">
        <text>L-seryl-[protein] + ATP = O-phospho-L-seryl-[protein] + ADP + H(+)</text>
        <dbReference type="Rhea" id="RHEA:17989"/>
        <dbReference type="Rhea" id="RHEA-COMP:9863"/>
        <dbReference type="Rhea" id="RHEA-COMP:11604"/>
        <dbReference type="ChEBI" id="CHEBI:15378"/>
        <dbReference type="ChEBI" id="CHEBI:29999"/>
        <dbReference type="ChEBI" id="CHEBI:30616"/>
        <dbReference type="ChEBI" id="CHEBI:83421"/>
        <dbReference type="ChEBI" id="CHEBI:456216"/>
        <dbReference type="EC" id="2.7.11.1"/>
    </reaction>
</comment>
<dbReference type="SUPFAM" id="SSF52058">
    <property type="entry name" value="L domain-like"/>
    <property type="match status" value="1"/>
</dbReference>
<evidence type="ECO:0000256" key="4">
    <source>
        <dbReference type="ARBA" id="ARBA00022614"/>
    </source>
</evidence>
<reference evidence="16 17" key="1">
    <citation type="submission" date="2023-09" db="EMBL/GenBank/DDBJ databases">
        <title>Pangenome analysis of Batrachochytrium dendrobatidis and related Chytrids.</title>
        <authorList>
            <person name="Yacoub M.N."/>
            <person name="Stajich J.E."/>
            <person name="James T.Y."/>
        </authorList>
    </citation>
    <scope>NUCLEOTIDE SEQUENCE [LARGE SCALE GENOMIC DNA]</scope>
    <source>
        <strain evidence="16 17">JEL0888</strain>
    </source>
</reference>
<feature type="domain" description="Protein kinase" evidence="15">
    <location>
        <begin position="242"/>
        <end position="501"/>
    </location>
</feature>
<accession>A0ABR4NI98</accession>
<dbReference type="Proteomes" id="UP001527925">
    <property type="component" value="Unassembled WGS sequence"/>
</dbReference>
<evidence type="ECO:0000256" key="14">
    <source>
        <dbReference type="SAM" id="MobiDB-lite"/>
    </source>
</evidence>
<dbReference type="Pfam" id="PF07714">
    <property type="entry name" value="PK_Tyr_Ser-Thr"/>
    <property type="match status" value="1"/>
</dbReference>
<dbReference type="PROSITE" id="PS50011">
    <property type="entry name" value="PROTEIN_KINASE_DOM"/>
    <property type="match status" value="1"/>
</dbReference>
<keyword evidence="4" id="KW-0433">Leucine-rich repeat</keyword>
<keyword evidence="17" id="KW-1185">Reference proteome</keyword>
<dbReference type="Gene3D" id="3.30.200.20">
    <property type="entry name" value="Phosphorylase Kinase, domain 1"/>
    <property type="match status" value="1"/>
</dbReference>
<evidence type="ECO:0000313" key="16">
    <source>
        <dbReference type="EMBL" id="KAL2919265.1"/>
    </source>
</evidence>
<dbReference type="PANTHER" id="PTHR48053">
    <property type="entry name" value="LEUCINE RICH REPEAT FAMILY PROTEIN, EXPRESSED"/>
    <property type="match status" value="1"/>
</dbReference>
<dbReference type="InterPro" id="IPR011009">
    <property type="entry name" value="Kinase-like_dom_sf"/>
</dbReference>
<evidence type="ECO:0000256" key="3">
    <source>
        <dbReference type="ARBA" id="ARBA00022527"/>
    </source>
</evidence>
<keyword evidence="9" id="KW-0418">Kinase</keyword>
<dbReference type="Pfam" id="PF00560">
    <property type="entry name" value="LRR_1"/>
    <property type="match status" value="1"/>
</dbReference>
<evidence type="ECO:0000256" key="10">
    <source>
        <dbReference type="ARBA" id="ARBA00022840"/>
    </source>
</evidence>
<dbReference type="Gene3D" id="1.10.510.10">
    <property type="entry name" value="Transferase(Phosphotransferase) domain 1"/>
    <property type="match status" value="1"/>
</dbReference>
<dbReference type="Gene3D" id="3.80.10.10">
    <property type="entry name" value="Ribonuclease Inhibitor"/>
    <property type="match status" value="1"/>
</dbReference>
<evidence type="ECO:0000256" key="5">
    <source>
        <dbReference type="ARBA" id="ARBA00022679"/>
    </source>
</evidence>
<evidence type="ECO:0000256" key="8">
    <source>
        <dbReference type="ARBA" id="ARBA00022741"/>
    </source>
</evidence>
<keyword evidence="5" id="KW-0808">Transferase</keyword>
<evidence type="ECO:0000256" key="9">
    <source>
        <dbReference type="ARBA" id="ARBA00022777"/>
    </source>
</evidence>
<feature type="region of interest" description="Disordered" evidence="14">
    <location>
        <begin position="618"/>
        <end position="646"/>
    </location>
</feature>
<dbReference type="InterPro" id="IPR001611">
    <property type="entry name" value="Leu-rich_rpt"/>
</dbReference>
<dbReference type="EC" id="2.7.11.1" evidence="2"/>
<evidence type="ECO:0000313" key="17">
    <source>
        <dbReference type="Proteomes" id="UP001527925"/>
    </source>
</evidence>
<protein>
    <recommendedName>
        <fullName evidence="2">non-specific serine/threonine protein kinase</fullName>
        <ecNumber evidence="2">2.7.11.1</ecNumber>
    </recommendedName>
</protein>
<evidence type="ECO:0000256" key="11">
    <source>
        <dbReference type="ARBA" id="ARBA00023180"/>
    </source>
</evidence>
<gene>
    <name evidence="16" type="ORF">HK105_200908</name>
</gene>
<dbReference type="InterPro" id="IPR000719">
    <property type="entry name" value="Prot_kinase_dom"/>
</dbReference>
<dbReference type="InterPro" id="IPR055414">
    <property type="entry name" value="LRR_R13L4/SHOC2-like"/>
</dbReference>
<dbReference type="SUPFAM" id="SSF56112">
    <property type="entry name" value="Protein kinase-like (PK-like)"/>
    <property type="match status" value="1"/>
</dbReference>
<comment type="caution">
    <text evidence="16">The sequence shown here is derived from an EMBL/GenBank/DDBJ whole genome shotgun (WGS) entry which is preliminary data.</text>
</comment>
<dbReference type="InterPro" id="IPR051716">
    <property type="entry name" value="Plant_RL_S/T_kinase"/>
</dbReference>
<dbReference type="EMBL" id="JADGIZ020000003">
    <property type="protein sequence ID" value="KAL2919265.1"/>
    <property type="molecule type" value="Genomic_DNA"/>
</dbReference>
<evidence type="ECO:0000256" key="6">
    <source>
        <dbReference type="ARBA" id="ARBA00022729"/>
    </source>
</evidence>
<feature type="region of interest" description="Disordered" evidence="14">
    <location>
        <begin position="1"/>
        <end position="20"/>
    </location>
</feature>
<keyword evidence="7" id="KW-0677">Repeat</keyword>
<dbReference type="Pfam" id="PF23598">
    <property type="entry name" value="LRR_14"/>
    <property type="match status" value="1"/>
</dbReference>
<evidence type="ECO:0000259" key="15">
    <source>
        <dbReference type="PROSITE" id="PS50011"/>
    </source>
</evidence>